<dbReference type="InterPro" id="IPR036188">
    <property type="entry name" value="FAD/NAD-bd_sf"/>
</dbReference>
<gene>
    <name evidence="3" type="ORF">FHU37_003933</name>
</gene>
<dbReference type="Gene3D" id="3.50.50.60">
    <property type="entry name" value="FAD/NAD(P)-binding domain"/>
    <property type="match status" value="2"/>
</dbReference>
<dbReference type="PANTHER" id="PTHR42841">
    <property type="entry name" value="AMINE OXIDASE"/>
    <property type="match status" value="1"/>
</dbReference>
<feature type="domain" description="Amine oxidase" evidence="2">
    <location>
        <begin position="453"/>
        <end position="500"/>
    </location>
</feature>
<accession>A0A853A0K5</accession>
<organism evidence="3 4">
    <name type="scientific">Allostreptomyces psammosilenae</name>
    <dbReference type="NCBI Taxonomy" id="1892865"/>
    <lineage>
        <taxon>Bacteria</taxon>
        <taxon>Bacillati</taxon>
        <taxon>Actinomycetota</taxon>
        <taxon>Actinomycetes</taxon>
        <taxon>Kitasatosporales</taxon>
        <taxon>Streptomycetaceae</taxon>
        <taxon>Allostreptomyces</taxon>
    </lineage>
</organism>
<dbReference type="EMBL" id="JACBZD010000001">
    <property type="protein sequence ID" value="NYI06990.1"/>
    <property type="molecule type" value="Genomic_DNA"/>
</dbReference>
<evidence type="ECO:0000313" key="3">
    <source>
        <dbReference type="EMBL" id="NYI06990.1"/>
    </source>
</evidence>
<sequence length="505" mass="51552">MVGAGVAGLAAAAELVRMGLRVTVLEAADHVGGRAAPIDVDGFRLDAGVHLVDLAGLAPAGLPGSPLDALIHLDGGYCPVPGGRQERSSGTTRPPGPSAPVNLPRRRALLALRRFAAGERHRLGGNRATAVRAGDRPWPTGRTGPHPLGEVTADTALAAGALLPGLRGAAGEDLVRPLVRALAGDPDLTATSAERARALLGSLLAGTTGTLRGGPRALLDRLLAELPPGTVRTGVRVTSVRAGGVSTERHGRWPARAVVVATDPPTAARLLPGLRLPRFHGAVVAYRTWPLAAAGDRLRRPDRLHVEGSPLAGPASALLAVSLADPGSAPPGRLLVAQMAPFRPEAPFRPDEARGDEPPVPRAARAFGTDPGAEATAAGMRWQFRDLLPTPDGHAPAEEGAGALGGTAPAARVCPPHGPVATATEAVPAAGTAAAVALRGSGERLLAVVSDPWAWPATPPPYRPLRPVRMLQGLYVCGDHRSAGGLAGAFTSGREAARAVGMDLR</sequence>
<dbReference type="GO" id="GO:0016491">
    <property type="term" value="F:oxidoreductase activity"/>
    <property type="evidence" value="ECO:0007669"/>
    <property type="project" value="InterPro"/>
</dbReference>
<feature type="region of interest" description="Disordered" evidence="1">
    <location>
        <begin position="80"/>
        <end position="102"/>
    </location>
</feature>
<evidence type="ECO:0000259" key="2">
    <source>
        <dbReference type="Pfam" id="PF01593"/>
    </source>
</evidence>
<dbReference type="Gene3D" id="3.90.660.20">
    <property type="entry name" value="Protoporphyrinogen oxidase, mitochondrial, domain 2"/>
    <property type="match status" value="1"/>
</dbReference>
<dbReference type="SUPFAM" id="SSF51905">
    <property type="entry name" value="FAD/NAD(P)-binding domain"/>
    <property type="match status" value="1"/>
</dbReference>
<feature type="domain" description="Amine oxidase" evidence="2">
    <location>
        <begin position="6"/>
        <end position="337"/>
    </location>
</feature>
<evidence type="ECO:0000313" key="4">
    <source>
        <dbReference type="Proteomes" id="UP000567795"/>
    </source>
</evidence>
<keyword evidence="4" id="KW-1185">Reference proteome</keyword>
<protein>
    <submittedName>
        <fullName evidence="3">Phytoene dehydrogenase-like protein</fullName>
    </submittedName>
</protein>
<dbReference type="AlphaFoldDB" id="A0A853A0K5"/>
<evidence type="ECO:0000256" key="1">
    <source>
        <dbReference type="SAM" id="MobiDB-lite"/>
    </source>
</evidence>
<dbReference type="Proteomes" id="UP000567795">
    <property type="component" value="Unassembled WGS sequence"/>
</dbReference>
<dbReference type="Pfam" id="PF01593">
    <property type="entry name" value="Amino_oxidase"/>
    <property type="match status" value="2"/>
</dbReference>
<proteinExistence type="predicted"/>
<name>A0A853A0K5_9ACTN</name>
<comment type="caution">
    <text evidence="3">The sequence shown here is derived from an EMBL/GenBank/DDBJ whole genome shotgun (WGS) entry which is preliminary data.</text>
</comment>
<dbReference type="InterPro" id="IPR002937">
    <property type="entry name" value="Amino_oxidase"/>
</dbReference>
<reference evidence="3 4" key="1">
    <citation type="submission" date="2020-07" db="EMBL/GenBank/DDBJ databases">
        <title>Sequencing the genomes of 1000 actinobacteria strains.</title>
        <authorList>
            <person name="Klenk H.-P."/>
        </authorList>
    </citation>
    <scope>NUCLEOTIDE SEQUENCE [LARGE SCALE GENOMIC DNA]</scope>
    <source>
        <strain evidence="3 4">DSM 42178</strain>
    </source>
</reference>
<dbReference type="Gene3D" id="1.10.3110.10">
    <property type="entry name" value="protoporphyrinogen ix oxidase, domain 3"/>
    <property type="match status" value="1"/>
</dbReference>